<feature type="compositionally biased region" description="Polar residues" evidence="1">
    <location>
        <begin position="1062"/>
        <end position="1072"/>
    </location>
</feature>
<organism evidence="2 3">
    <name type="scientific">Ustilago trichophora</name>
    <dbReference type="NCBI Taxonomy" id="86804"/>
    <lineage>
        <taxon>Eukaryota</taxon>
        <taxon>Fungi</taxon>
        <taxon>Dikarya</taxon>
        <taxon>Basidiomycota</taxon>
        <taxon>Ustilaginomycotina</taxon>
        <taxon>Ustilaginomycetes</taxon>
        <taxon>Ustilaginales</taxon>
        <taxon>Ustilaginaceae</taxon>
        <taxon>Ustilago</taxon>
    </lineage>
</organism>
<evidence type="ECO:0000313" key="2">
    <source>
        <dbReference type="EMBL" id="SPO28303.1"/>
    </source>
</evidence>
<protein>
    <submittedName>
        <fullName evidence="2">Uncharacterized protein</fullName>
    </submittedName>
</protein>
<evidence type="ECO:0000313" key="3">
    <source>
        <dbReference type="Proteomes" id="UP000324022"/>
    </source>
</evidence>
<feature type="region of interest" description="Disordered" evidence="1">
    <location>
        <begin position="1057"/>
        <end position="1101"/>
    </location>
</feature>
<dbReference type="EMBL" id="OOIN01000022">
    <property type="protein sequence ID" value="SPO28303.1"/>
    <property type="molecule type" value="Genomic_DNA"/>
</dbReference>
<feature type="compositionally biased region" description="Polar residues" evidence="1">
    <location>
        <begin position="1092"/>
        <end position="1101"/>
    </location>
</feature>
<name>A0A5C3ECB4_9BASI</name>
<proteinExistence type="predicted"/>
<evidence type="ECO:0000256" key="1">
    <source>
        <dbReference type="SAM" id="MobiDB-lite"/>
    </source>
</evidence>
<reference evidence="2 3" key="1">
    <citation type="submission" date="2018-03" db="EMBL/GenBank/DDBJ databases">
        <authorList>
            <person name="Guldener U."/>
        </authorList>
    </citation>
    <scope>NUCLEOTIDE SEQUENCE [LARGE SCALE GENOMIC DNA]</scope>
    <source>
        <strain evidence="2 3">NBRC100155</strain>
    </source>
</reference>
<sequence length="1101" mass="122805">MPVNSKATRNRKPVSSDCILLNHIPPSLPWFFFAGVFQTKERPYVRRLEVFRDRTKRDTPEGEFFLIMRAPGSHGHKAVNEMVVKHGAKATIISTAAAKDLSRRFGIKTQDLRDLVVENTGVPPLSRVSTESRPRHLGASQDAMSNPRGDADDISEDDQSQRVPRPHLPSRRSRRVSTAPDRGDIVELISSDSNDIAHYWSTDSLASRYSISEDSENDESDDSFRVVGTNSQRDCGEQLHADEGTDAERDVPQLQYYTEDAAVDLANVSDIPSDAECEDMPVTAAAPPMHAEDPLPLVPSVPLQRGASTTPAGATSLASFRPASCLTPFLRIPLFQQLVPYQGSPFLRTRTGQDTSSFTQHCVTKRAQFKTKDLFDNPLMVAPGNPGPYVQEIFLRTWKLAEDKVRGSSDWYPAVPRPHGDTFQALTDDHLQFLARRPELPNFVEDYVGAQRLTDDFCKWFGLQRMHASALLEIINTNLVILHQIKVRKATRTLYADALGDDAHLYETGAEALMMIIDAIRCKPVEYDPDVYASLQEYRVKEWCMILAQVMSEEGNVVIRPSQLVKALPEYIMRMNGAATTLVRAFTGQRLTDLVVTKRVAGGSRFVRGALQADLLSTDCLIRPLGVLPEEEDCPPDDHQPYSSWTACNNLPELDWRKESSVLRAGSKAPAGCRLRIRAATTGRPMCQIELENSMSGVIKGMTPGNPTRGSKMFAGVSLTKVHFRHSRHRHIAEQGMVEVEFWFADRAQAGIAAMTIHAWIDLLPMHQPTHVELSDNNGFLHPLSCARTKVMGNWHLYFVLGSIGSKGSNVTGGDVLPDFARPISSDAETGEKVLKVGYSSPVQAAKVMDTRILLKTNTLNGRPVLSDTLTPHLQATMPVFSTRHDEHTCGIRREYRDNTQALIDRLLGNWRTATVFAKRHRKLLQALFAHHGTDNRAYQRRPATQANLDFFMRMTKDRLARSACTDPVERLVQARQPRTGILRSNVEGDATETARVVLQPPANRERESDAEAAHVLDEPMSHRRAGKRRARAETPEIASSEFDDMDQEMLEVAAAIEASIETRQPRQQGGIQDTEAGPSDPRRLRPRLELNNCSVCRSPP</sequence>
<feature type="compositionally biased region" description="Basic residues" evidence="1">
    <location>
        <begin position="164"/>
        <end position="175"/>
    </location>
</feature>
<gene>
    <name evidence="2" type="ORF">UTRI_04700</name>
</gene>
<dbReference type="Proteomes" id="UP000324022">
    <property type="component" value="Unassembled WGS sequence"/>
</dbReference>
<accession>A0A5C3ECB4</accession>
<dbReference type="AlphaFoldDB" id="A0A5C3ECB4"/>
<feature type="region of interest" description="Disordered" evidence="1">
    <location>
        <begin position="123"/>
        <end position="179"/>
    </location>
</feature>
<dbReference type="OrthoDB" id="10317106at2759"/>
<keyword evidence="3" id="KW-1185">Reference proteome</keyword>